<dbReference type="SUPFAM" id="SSF57567">
    <property type="entry name" value="Serine protease inhibitors"/>
    <property type="match status" value="1"/>
</dbReference>
<gene>
    <name evidence="1" type="ORF">B4U80_14236</name>
</gene>
<evidence type="ECO:0000313" key="1">
    <source>
        <dbReference type="EMBL" id="RWS20696.1"/>
    </source>
</evidence>
<dbReference type="OrthoDB" id="6236007at2759"/>
<name>A0A443RZL0_9ACAR</name>
<organism evidence="1 2">
    <name type="scientific">Leptotrombidium deliense</name>
    <dbReference type="NCBI Taxonomy" id="299467"/>
    <lineage>
        <taxon>Eukaryota</taxon>
        <taxon>Metazoa</taxon>
        <taxon>Ecdysozoa</taxon>
        <taxon>Arthropoda</taxon>
        <taxon>Chelicerata</taxon>
        <taxon>Arachnida</taxon>
        <taxon>Acari</taxon>
        <taxon>Acariformes</taxon>
        <taxon>Trombidiformes</taxon>
        <taxon>Prostigmata</taxon>
        <taxon>Anystina</taxon>
        <taxon>Parasitengona</taxon>
        <taxon>Trombiculoidea</taxon>
        <taxon>Trombiculidae</taxon>
        <taxon>Leptotrombidium</taxon>
    </lineage>
</organism>
<dbReference type="Proteomes" id="UP000288716">
    <property type="component" value="Unassembled WGS sequence"/>
</dbReference>
<proteinExistence type="predicted"/>
<protein>
    <submittedName>
        <fullName evidence="1">Uncharacterized protein</fullName>
    </submittedName>
</protein>
<dbReference type="VEuPathDB" id="VectorBase:LDEU011344"/>
<dbReference type="AlphaFoldDB" id="A0A443RZL0"/>
<dbReference type="Gene3D" id="2.10.25.10">
    <property type="entry name" value="Laminin"/>
    <property type="match status" value="1"/>
</dbReference>
<keyword evidence="2" id="KW-1185">Reference proteome</keyword>
<sequence length="71" mass="8046">MDCKECTYPNKQPTCDNYKELSDSHMSEKCGPGCVCIQGYVKVNDSSDECVKKSDCITCIKKMWLSQRAIQ</sequence>
<comment type="caution">
    <text evidence="1">The sequence shown here is derived from an EMBL/GenBank/DDBJ whole genome shotgun (WGS) entry which is preliminary data.</text>
</comment>
<evidence type="ECO:0000313" key="2">
    <source>
        <dbReference type="Proteomes" id="UP000288716"/>
    </source>
</evidence>
<dbReference type="InterPro" id="IPR036084">
    <property type="entry name" value="Ser_inhib-like_sf"/>
</dbReference>
<dbReference type="EMBL" id="NCKV01016027">
    <property type="protein sequence ID" value="RWS20696.1"/>
    <property type="molecule type" value="Genomic_DNA"/>
</dbReference>
<accession>A0A443RZL0</accession>
<reference evidence="1 2" key="1">
    <citation type="journal article" date="2018" name="Gigascience">
        <title>Genomes of trombidid mites reveal novel predicted allergens and laterally-transferred genes associated with secondary metabolism.</title>
        <authorList>
            <person name="Dong X."/>
            <person name="Chaisiri K."/>
            <person name="Xia D."/>
            <person name="Armstrong S.D."/>
            <person name="Fang Y."/>
            <person name="Donnelly M.J."/>
            <person name="Kadowaki T."/>
            <person name="McGarry J.W."/>
            <person name="Darby A.C."/>
            <person name="Makepeace B.L."/>
        </authorList>
    </citation>
    <scope>NUCLEOTIDE SEQUENCE [LARGE SCALE GENOMIC DNA]</scope>
    <source>
        <strain evidence="1">UoL-UT</strain>
    </source>
</reference>